<dbReference type="Pfam" id="PF04397">
    <property type="entry name" value="LytTR"/>
    <property type="match status" value="1"/>
</dbReference>
<dbReference type="GO" id="GO:0005829">
    <property type="term" value="C:cytosol"/>
    <property type="evidence" value="ECO:0007669"/>
    <property type="project" value="TreeGrafter"/>
</dbReference>
<evidence type="ECO:0000259" key="3">
    <source>
        <dbReference type="PROSITE" id="PS50110"/>
    </source>
</evidence>
<evidence type="ECO:0000313" key="5">
    <source>
        <dbReference type="EMBL" id="KXB31873.1"/>
    </source>
</evidence>
<dbReference type="GO" id="GO:0006355">
    <property type="term" value="P:regulation of DNA-templated transcription"/>
    <property type="evidence" value="ECO:0007669"/>
    <property type="project" value="TreeGrafter"/>
</dbReference>
<organism evidence="5 6">
    <name type="scientific">Dechloromonas denitrificans</name>
    <dbReference type="NCBI Taxonomy" id="281362"/>
    <lineage>
        <taxon>Bacteria</taxon>
        <taxon>Pseudomonadati</taxon>
        <taxon>Pseudomonadota</taxon>
        <taxon>Betaproteobacteria</taxon>
        <taxon>Rhodocyclales</taxon>
        <taxon>Azonexaceae</taxon>
        <taxon>Dechloromonas</taxon>
    </lineage>
</organism>
<keyword evidence="2" id="KW-0597">Phosphoprotein</keyword>
<dbReference type="PROSITE" id="PS50930">
    <property type="entry name" value="HTH_LYTTR"/>
    <property type="match status" value="1"/>
</dbReference>
<dbReference type="PROSITE" id="PS50110">
    <property type="entry name" value="RESPONSE_REGULATORY"/>
    <property type="match status" value="1"/>
</dbReference>
<dbReference type="RefSeq" id="WP_066881597.1">
    <property type="nucleotide sequence ID" value="NZ_LODL01000010.1"/>
</dbReference>
<feature type="domain" description="Response regulatory" evidence="3">
    <location>
        <begin position="12"/>
        <end position="129"/>
    </location>
</feature>
<keyword evidence="1" id="KW-0238">DNA-binding</keyword>
<dbReference type="AlphaFoldDB" id="A0A133XLR2"/>
<comment type="caution">
    <text evidence="5">The sequence shown here is derived from an EMBL/GenBank/DDBJ whole genome shotgun (WGS) entry which is preliminary data.</text>
</comment>
<dbReference type="PANTHER" id="PTHR48111">
    <property type="entry name" value="REGULATOR OF RPOS"/>
    <property type="match status" value="1"/>
</dbReference>
<accession>A0A133XLR2</accession>
<dbReference type="InterPro" id="IPR001789">
    <property type="entry name" value="Sig_transdc_resp-reg_receiver"/>
</dbReference>
<evidence type="ECO:0000259" key="4">
    <source>
        <dbReference type="PROSITE" id="PS50930"/>
    </source>
</evidence>
<dbReference type="InterPro" id="IPR039420">
    <property type="entry name" value="WalR-like"/>
</dbReference>
<dbReference type="Gene3D" id="3.40.50.2300">
    <property type="match status" value="1"/>
</dbReference>
<dbReference type="InterPro" id="IPR011006">
    <property type="entry name" value="CheY-like_superfamily"/>
</dbReference>
<sequence length="263" mass="28612">MPPPGSSVSPLKILLVDDEPLARDRLRTLLGDIAGQLPSEVVGEAGNGLAALAFLREQPVDVVLADIRMPGMDGIELAGHLGSLEQAPAVIFTTAYDNYAVQAFDLNAVDYLLKPVRAQRLLTALQKIPAVPHLDPALLASIGREVRGGGRSHLSCHERGRLLLVPVNEILYLKADLKYVTARTVEREYLLDDALTHLESEFAERFIRLHRAVLVARAALAGFERAAGDDAEAYGWALLRGVPEKLPVSRRQWAPAKALVKNS</sequence>
<dbReference type="EMBL" id="LODL01000010">
    <property type="protein sequence ID" value="KXB31873.1"/>
    <property type="molecule type" value="Genomic_DNA"/>
</dbReference>
<feature type="domain" description="HTH LytTR-type" evidence="4">
    <location>
        <begin position="154"/>
        <end position="262"/>
    </location>
</feature>
<dbReference type="Gene3D" id="2.40.50.1020">
    <property type="entry name" value="LytTr DNA-binding domain"/>
    <property type="match status" value="1"/>
</dbReference>
<protein>
    <submittedName>
        <fullName evidence="5">Two-component system response regulator</fullName>
    </submittedName>
</protein>
<dbReference type="Proteomes" id="UP000070186">
    <property type="component" value="Unassembled WGS sequence"/>
</dbReference>
<evidence type="ECO:0000256" key="1">
    <source>
        <dbReference type="ARBA" id="ARBA00023125"/>
    </source>
</evidence>
<keyword evidence="6" id="KW-1185">Reference proteome</keyword>
<feature type="modified residue" description="4-aspartylphosphate" evidence="2">
    <location>
        <position position="66"/>
    </location>
</feature>
<dbReference type="Pfam" id="PF00072">
    <property type="entry name" value="Response_reg"/>
    <property type="match status" value="1"/>
</dbReference>
<dbReference type="InterPro" id="IPR007492">
    <property type="entry name" value="LytTR_DNA-bd_dom"/>
</dbReference>
<dbReference type="STRING" id="281362.AT959_05885"/>
<name>A0A133XLR2_9RHOO</name>
<proteinExistence type="predicted"/>
<gene>
    <name evidence="5" type="ORF">AT959_05885</name>
</gene>
<dbReference type="GO" id="GO:0032993">
    <property type="term" value="C:protein-DNA complex"/>
    <property type="evidence" value="ECO:0007669"/>
    <property type="project" value="TreeGrafter"/>
</dbReference>
<dbReference type="GO" id="GO:0000156">
    <property type="term" value="F:phosphorelay response regulator activity"/>
    <property type="evidence" value="ECO:0007669"/>
    <property type="project" value="TreeGrafter"/>
</dbReference>
<evidence type="ECO:0000256" key="2">
    <source>
        <dbReference type="PROSITE-ProRule" id="PRU00169"/>
    </source>
</evidence>
<dbReference type="SMART" id="SM00850">
    <property type="entry name" value="LytTR"/>
    <property type="match status" value="1"/>
</dbReference>
<dbReference type="GO" id="GO:0000976">
    <property type="term" value="F:transcription cis-regulatory region binding"/>
    <property type="evidence" value="ECO:0007669"/>
    <property type="project" value="TreeGrafter"/>
</dbReference>
<evidence type="ECO:0000313" key="6">
    <source>
        <dbReference type="Proteomes" id="UP000070186"/>
    </source>
</evidence>
<dbReference type="SMART" id="SM00448">
    <property type="entry name" value="REC"/>
    <property type="match status" value="1"/>
</dbReference>
<reference evidence="5 6" key="1">
    <citation type="submission" date="2015-12" db="EMBL/GenBank/DDBJ databases">
        <title>Nitrous oxide reduction kinetics distinguish bacteria harboring typical versus atypical NosZ.</title>
        <authorList>
            <person name="Yoon S."/>
            <person name="Nissen S."/>
            <person name="Park D."/>
            <person name="Sanford R.A."/>
            <person name="Loeffler F.E."/>
        </authorList>
    </citation>
    <scope>NUCLEOTIDE SEQUENCE [LARGE SCALE GENOMIC DNA]</scope>
    <source>
        <strain evidence="5 6">ATCC BAA-841</strain>
    </source>
</reference>
<dbReference type="PANTHER" id="PTHR48111:SF3">
    <property type="entry name" value="TRANSCRIPTIONAL REGULATORY PROTEIN BTSR"/>
    <property type="match status" value="1"/>
</dbReference>
<dbReference type="SUPFAM" id="SSF52172">
    <property type="entry name" value="CheY-like"/>
    <property type="match status" value="1"/>
</dbReference>